<dbReference type="EMBL" id="CALLCH030000001">
    <property type="protein sequence ID" value="CAI4210913.1"/>
    <property type="molecule type" value="Genomic_DNA"/>
</dbReference>
<dbReference type="Proteomes" id="UP000838763">
    <property type="component" value="Unassembled WGS sequence"/>
</dbReference>
<reference evidence="2" key="1">
    <citation type="submission" date="2022-11" db="EMBL/GenBank/DDBJ databases">
        <authorList>
            <person name="Scott C."/>
            <person name="Bruce N."/>
        </authorList>
    </citation>
    <scope>NUCLEOTIDE SEQUENCE</scope>
</reference>
<proteinExistence type="predicted"/>
<keyword evidence="3" id="KW-1185">Reference proteome</keyword>
<accession>A0A9P1GVT5</accession>
<evidence type="ECO:0000256" key="1">
    <source>
        <dbReference type="SAM" id="MobiDB-lite"/>
    </source>
</evidence>
<dbReference type="AlphaFoldDB" id="A0A9P1GVT5"/>
<sequence length="227" mass="24584">MSQLGKSLPAFARENLKMARVLPISTHPRSTRVLSSTSTDLLPVLLMEATAIPHPTVALQHPSLHMGRTSRLLRVRTIMAMADISHLRPSHPTAIMARILLMVLLRLGILSRQVRLMERQAIVTLMGPLTRMADIISDRAQQHLSIAPECTADRLLLPATTAVLWRRTSPRPSSPSPTPCTTLYGAPSVPATPKGSSSTSIASHPSTARSGTRAEPLLPCVLSSRPL</sequence>
<protein>
    <submittedName>
        <fullName evidence="2">Uncharacterized protein</fullName>
    </submittedName>
</protein>
<name>A0A9P1GVT5_9PEZI</name>
<gene>
    <name evidence="2" type="ORF">PPNO1_LOCUS711</name>
</gene>
<comment type="caution">
    <text evidence="2">The sequence shown here is derived from an EMBL/GenBank/DDBJ whole genome shotgun (WGS) entry which is preliminary data.</text>
</comment>
<feature type="compositionally biased region" description="Low complexity" evidence="1">
    <location>
        <begin position="196"/>
        <end position="208"/>
    </location>
</feature>
<evidence type="ECO:0000313" key="3">
    <source>
        <dbReference type="Proteomes" id="UP000838763"/>
    </source>
</evidence>
<evidence type="ECO:0000313" key="2">
    <source>
        <dbReference type="EMBL" id="CAI4210913.1"/>
    </source>
</evidence>
<feature type="region of interest" description="Disordered" evidence="1">
    <location>
        <begin position="167"/>
        <end position="227"/>
    </location>
</feature>
<organism evidence="2 3">
    <name type="scientific">Parascedosporium putredinis</name>
    <dbReference type="NCBI Taxonomy" id="1442378"/>
    <lineage>
        <taxon>Eukaryota</taxon>
        <taxon>Fungi</taxon>
        <taxon>Dikarya</taxon>
        <taxon>Ascomycota</taxon>
        <taxon>Pezizomycotina</taxon>
        <taxon>Sordariomycetes</taxon>
        <taxon>Hypocreomycetidae</taxon>
        <taxon>Microascales</taxon>
        <taxon>Microascaceae</taxon>
        <taxon>Parascedosporium</taxon>
    </lineage>
</organism>